<evidence type="ECO:0000313" key="2">
    <source>
        <dbReference type="EMBL" id="MDA0160008.1"/>
    </source>
</evidence>
<feature type="region of interest" description="Disordered" evidence="1">
    <location>
        <begin position="69"/>
        <end position="119"/>
    </location>
</feature>
<keyword evidence="3" id="KW-1185">Reference proteome</keyword>
<dbReference type="AlphaFoldDB" id="A0A9X3MRQ7"/>
<dbReference type="EMBL" id="JAPDOD010000004">
    <property type="protein sequence ID" value="MDA0160008.1"/>
    <property type="molecule type" value="Genomic_DNA"/>
</dbReference>
<name>A0A9X3MRQ7_9ACTN</name>
<reference evidence="2" key="1">
    <citation type="submission" date="2022-10" db="EMBL/GenBank/DDBJ databases">
        <title>The WGS of Solirubrobacter ginsenosidimutans DSM 21036.</title>
        <authorList>
            <person name="Jiang Z."/>
        </authorList>
    </citation>
    <scope>NUCLEOTIDE SEQUENCE</scope>
    <source>
        <strain evidence="2">DSM 21036</strain>
    </source>
</reference>
<dbReference type="RefSeq" id="WP_270038777.1">
    <property type="nucleotide sequence ID" value="NZ_JAPDOD010000004.1"/>
</dbReference>
<proteinExistence type="predicted"/>
<organism evidence="2 3">
    <name type="scientific">Solirubrobacter ginsenosidimutans</name>
    <dbReference type="NCBI Taxonomy" id="490573"/>
    <lineage>
        <taxon>Bacteria</taxon>
        <taxon>Bacillati</taxon>
        <taxon>Actinomycetota</taxon>
        <taxon>Thermoleophilia</taxon>
        <taxon>Solirubrobacterales</taxon>
        <taxon>Solirubrobacteraceae</taxon>
        <taxon>Solirubrobacter</taxon>
    </lineage>
</organism>
<comment type="caution">
    <text evidence="2">The sequence shown here is derived from an EMBL/GenBank/DDBJ whole genome shotgun (WGS) entry which is preliminary data.</text>
</comment>
<evidence type="ECO:0000313" key="3">
    <source>
        <dbReference type="Proteomes" id="UP001149140"/>
    </source>
</evidence>
<sequence>MVGETLHAVNGAYSGSADAATGFTWLRCPDTDFEDCVTIPRATTDAYEVQNADAGSMIRVTMWAAEGDDSSYKASDPTAVVKTSSGDTPAPPATPGGPSFDVTPTASKPGPALPAGSKRIKPKPVVRIVGKYTSTGARITTFTVKAPKGATTTLACSKGTCPVRKQTVKGGHTSHLAKFERTLKAGTHIQLTIARKGYVSEVTIVTIRRGHAPQRSDSCLLPGRTKRQKCPA</sequence>
<accession>A0A9X3MRQ7</accession>
<gene>
    <name evidence="2" type="ORF">OM076_07030</name>
</gene>
<dbReference type="Proteomes" id="UP001149140">
    <property type="component" value="Unassembled WGS sequence"/>
</dbReference>
<protein>
    <submittedName>
        <fullName evidence="2">Uncharacterized protein</fullName>
    </submittedName>
</protein>
<dbReference type="Gene3D" id="2.60.40.2700">
    <property type="match status" value="1"/>
</dbReference>
<evidence type="ECO:0000256" key="1">
    <source>
        <dbReference type="SAM" id="MobiDB-lite"/>
    </source>
</evidence>